<evidence type="ECO:0000256" key="1">
    <source>
        <dbReference type="ARBA" id="ARBA00004127"/>
    </source>
</evidence>
<feature type="transmembrane region" description="Helical" evidence="7">
    <location>
        <begin position="30"/>
        <end position="47"/>
    </location>
</feature>
<dbReference type="RefSeq" id="WP_099986978.1">
    <property type="nucleotide sequence ID" value="NZ_CP024700.1"/>
</dbReference>
<feature type="transmembrane region" description="Helical" evidence="7">
    <location>
        <begin position="425"/>
        <end position="442"/>
    </location>
</feature>
<evidence type="ECO:0000256" key="6">
    <source>
        <dbReference type="ARBA" id="ARBA00023136"/>
    </source>
</evidence>
<feature type="transmembrane region" description="Helical" evidence="7">
    <location>
        <begin position="203"/>
        <end position="221"/>
    </location>
</feature>
<feature type="transmembrane region" description="Helical" evidence="7">
    <location>
        <begin position="252"/>
        <end position="275"/>
    </location>
</feature>
<feature type="transmembrane region" description="Helical" evidence="7">
    <location>
        <begin position="336"/>
        <end position="366"/>
    </location>
</feature>
<keyword evidence="5 7" id="KW-1133">Transmembrane helix</keyword>
<reference evidence="8 9" key="1">
    <citation type="submission" date="2017-11" db="EMBL/GenBank/DDBJ databases">
        <title>Genome sequencing of Fusobacterium periodonticum KCOM 1263.</title>
        <authorList>
            <person name="Kook J.-K."/>
            <person name="Park S.-N."/>
            <person name="Lim Y.K."/>
        </authorList>
    </citation>
    <scope>NUCLEOTIDE SEQUENCE [LARGE SCALE GENOMIC DNA]</scope>
    <source>
        <strain evidence="8 9">KCOM 1263</strain>
    </source>
</reference>
<evidence type="ECO:0000313" key="9">
    <source>
        <dbReference type="Proteomes" id="UP000228552"/>
    </source>
</evidence>
<feature type="transmembrane region" description="Helical" evidence="7">
    <location>
        <begin position="109"/>
        <end position="129"/>
    </location>
</feature>
<keyword evidence="3" id="KW-0813">Transport</keyword>
<dbReference type="InterPro" id="IPR006043">
    <property type="entry name" value="NCS2"/>
</dbReference>
<organism evidence="8 9">
    <name type="scientific">Fusobacterium pseudoperiodonticum</name>
    <dbReference type="NCBI Taxonomy" id="2663009"/>
    <lineage>
        <taxon>Bacteria</taxon>
        <taxon>Fusobacteriati</taxon>
        <taxon>Fusobacteriota</taxon>
        <taxon>Fusobacteriia</taxon>
        <taxon>Fusobacteriales</taxon>
        <taxon>Fusobacteriaceae</taxon>
        <taxon>Fusobacterium</taxon>
    </lineage>
</organism>
<dbReference type="AlphaFoldDB" id="A0AAD0AKD4"/>
<comment type="subcellular location">
    <subcellularLocation>
        <location evidence="1">Endomembrane system</location>
        <topology evidence="1">Multi-pass membrane protein</topology>
    </subcellularLocation>
</comment>
<dbReference type="GO" id="GO:0005886">
    <property type="term" value="C:plasma membrane"/>
    <property type="evidence" value="ECO:0007669"/>
    <property type="project" value="TreeGrafter"/>
</dbReference>
<evidence type="ECO:0000313" key="8">
    <source>
        <dbReference type="EMBL" id="ATV61113.1"/>
    </source>
</evidence>
<dbReference type="InterPro" id="IPR045018">
    <property type="entry name" value="Azg-like"/>
</dbReference>
<evidence type="ECO:0000256" key="2">
    <source>
        <dbReference type="ARBA" id="ARBA00005697"/>
    </source>
</evidence>
<keyword evidence="4 7" id="KW-0812">Transmembrane</keyword>
<keyword evidence="6 7" id="KW-0472">Membrane</keyword>
<proteinExistence type="inferred from homology"/>
<evidence type="ECO:0000256" key="4">
    <source>
        <dbReference type="ARBA" id="ARBA00022692"/>
    </source>
</evidence>
<keyword evidence="9" id="KW-1185">Reference proteome</keyword>
<dbReference type="EMBL" id="CP024700">
    <property type="protein sequence ID" value="ATV61113.1"/>
    <property type="molecule type" value="Genomic_DNA"/>
</dbReference>
<feature type="transmembrane region" description="Helical" evidence="7">
    <location>
        <begin position="141"/>
        <end position="166"/>
    </location>
</feature>
<feature type="transmembrane region" description="Helical" evidence="7">
    <location>
        <begin position="387"/>
        <end position="413"/>
    </location>
</feature>
<evidence type="ECO:0000256" key="7">
    <source>
        <dbReference type="SAM" id="Phobius"/>
    </source>
</evidence>
<dbReference type="Proteomes" id="UP000228552">
    <property type="component" value="Chromosome"/>
</dbReference>
<feature type="transmembrane region" description="Helical" evidence="7">
    <location>
        <begin position="178"/>
        <end position="196"/>
    </location>
</feature>
<protein>
    <submittedName>
        <fullName evidence="8">Permease</fullName>
    </submittedName>
</protein>
<sequence length="443" mass="47699">MSSNTETSLPKKLKERFKFLENGTNLKTELIAGLTTFATMSYVLATIPNMLEGAGLNRASILTALIIFIIICSVAMALYTNRPFALAPGLSSVAIIGTTLPQMNMPVEVAFGLVFLSGVIFVIISFVGIREIVVKAIPASVKISISAGIGLYISLIGLKMAGVVIANPKNNTLNLGDMTTPKFILFAIGFLLILILEARRIKGSLILAILIVTIIGIPMGVTKVPTNLINIPAGISDVSFKIDILGALKPEYFPWIFTFFVPDFFGTMGIILGIANRAGWLDKDGNMQDIDRCFKVDSLSTVAGSFFCMPVMTTYLESASGVEDGGRTGMTALFTSFLFALTLLFTPIALMVPGVATAPVLTIIGFQMLSSMKSVNYNDKTESLPAFIAVAMTIFTFNIATGLSLSVLSYIILKVFSGKAKEIPKAMYCLALVLLYYLFTLIK</sequence>
<name>A0AAD0AKD4_9FUSO</name>
<evidence type="ECO:0000256" key="5">
    <source>
        <dbReference type="ARBA" id="ARBA00022989"/>
    </source>
</evidence>
<feature type="transmembrane region" description="Helical" evidence="7">
    <location>
        <begin position="59"/>
        <end position="79"/>
    </location>
</feature>
<dbReference type="GO" id="GO:0005345">
    <property type="term" value="F:purine nucleobase transmembrane transporter activity"/>
    <property type="evidence" value="ECO:0007669"/>
    <property type="project" value="TreeGrafter"/>
</dbReference>
<comment type="similarity">
    <text evidence="2">Belongs to the nucleobase:cation symporter-2 (NCS2) (TC 2.A.40) family. Azg-like subfamily.</text>
</comment>
<dbReference type="PANTHER" id="PTHR43337">
    <property type="entry name" value="XANTHINE/URACIL PERMEASE C887.17-RELATED"/>
    <property type="match status" value="1"/>
</dbReference>
<dbReference type="Pfam" id="PF00860">
    <property type="entry name" value="Xan_ur_permease"/>
    <property type="match status" value="1"/>
</dbReference>
<accession>A0AAD0AKD4</accession>
<feature type="transmembrane region" description="Helical" evidence="7">
    <location>
        <begin position="296"/>
        <end position="316"/>
    </location>
</feature>
<dbReference type="PANTHER" id="PTHR43337:SF1">
    <property type="entry name" value="XANTHINE_URACIL PERMEASE C887.17-RELATED"/>
    <property type="match status" value="1"/>
</dbReference>
<dbReference type="GO" id="GO:0012505">
    <property type="term" value="C:endomembrane system"/>
    <property type="evidence" value="ECO:0007669"/>
    <property type="project" value="UniProtKB-SubCell"/>
</dbReference>
<gene>
    <name evidence="8" type="ORF">CTM74_04275</name>
</gene>
<evidence type="ECO:0000256" key="3">
    <source>
        <dbReference type="ARBA" id="ARBA00022448"/>
    </source>
</evidence>